<protein>
    <submittedName>
        <fullName evidence="1">Uncharacterized protein</fullName>
    </submittedName>
</protein>
<name>A0ABR7N8A6_9FIRM</name>
<accession>A0ABR7N8A6</accession>
<sequence>MDGQVLELESDRLIKKGEQIGLERGEAVVTNLVKKLVDEDRIDDLKRIASDTEYRRKLMREMQEDIKEE</sequence>
<dbReference type="EMBL" id="JACRSZ010000004">
    <property type="protein sequence ID" value="MBC8572601.1"/>
    <property type="molecule type" value="Genomic_DNA"/>
</dbReference>
<evidence type="ECO:0000313" key="2">
    <source>
        <dbReference type="Proteomes" id="UP000657421"/>
    </source>
</evidence>
<organism evidence="1 2">
    <name type="scientific">Jingyaoa shaoxingensis</name>
    <dbReference type="NCBI Taxonomy" id="2763671"/>
    <lineage>
        <taxon>Bacteria</taxon>
        <taxon>Bacillati</taxon>
        <taxon>Bacillota</taxon>
        <taxon>Clostridia</taxon>
        <taxon>Lachnospirales</taxon>
        <taxon>Lachnospiraceae</taxon>
        <taxon>Jingyaoa</taxon>
    </lineage>
</organism>
<comment type="caution">
    <text evidence="1">The sequence shown here is derived from an EMBL/GenBank/DDBJ whole genome shotgun (WGS) entry which is preliminary data.</text>
</comment>
<dbReference type="Proteomes" id="UP000657421">
    <property type="component" value="Unassembled WGS sequence"/>
</dbReference>
<reference evidence="1 2" key="1">
    <citation type="submission" date="2020-08" db="EMBL/GenBank/DDBJ databases">
        <title>Genome public.</title>
        <authorList>
            <person name="Liu C."/>
            <person name="Sun Q."/>
        </authorList>
    </citation>
    <scope>NUCLEOTIDE SEQUENCE [LARGE SCALE GENOMIC DNA]</scope>
    <source>
        <strain evidence="1 2">NSJ-46</strain>
    </source>
</reference>
<keyword evidence="2" id="KW-1185">Reference proteome</keyword>
<gene>
    <name evidence="1" type="ORF">H8716_05795</name>
</gene>
<dbReference type="RefSeq" id="WP_249307632.1">
    <property type="nucleotide sequence ID" value="NZ_JACRSZ010000004.1"/>
</dbReference>
<proteinExistence type="predicted"/>
<evidence type="ECO:0000313" key="1">
    <source>
        <dbReference type="EMBL" id="MBC8572601.1"/>
    </source>
</evidence>